<dbReference type="Gene3D" id="1.10.10.1320">
    <property type="entry name" value="Anti-sigma factor, zinc-finger domain"/>
    <property type="match status" value="1"/>
</dbReference>
<dbReference type="RefSeq" id="WP_130445093.1">
    <property type="nucleotide sequence ID" value="NZ_SHKR01000012.1"/>
</dbReference>
<dbReference type="EMBL" id="SHKR01000012">
    <property type="protein sequence ID" value="RZU16160.1"/>
    <property type="molecule type" value="Genomic_DNA"/>
</dbReference>
<keyword evidence="8" id="KW-0804">Transcription</keyword>
<gene>
    <name evidence="13" type="ORF">EV645_3709</name>
</gene>
<feature type="transmembrane region" description="Helical" evidence="11">
    <location>
        <begin position="97"/>
        <end position="115"/>
    </location>
</feature>
<keyword evidence="6" id="KW-0805">Transcription regulation</keyword>
<evidence type="ECO:0000256" key="11">
    <source>
        <dbReference type="SAM" id="Phobius"/>
    </source>
</evidence>
<reference evidence="13 14" key="1">
    <citation type="journal article" date="2015" name="Stand. Genomic Sci.">
        <title>Genomic Encyclopedia of Bacterial and Archaeal Type Strains, Phase III: the genomes of soil and plant-associated and newly described type strains.</title>
        <authorList>
            <person name="Whitman W.B."/>
            <person name="Woyke T."/>
            <person name="Klenk H.P."/>
            <person name="Zhou Y."/>
            <person name="Lilburn T.G."/>
            <person name="Beck B.J."/>
            <person name="De Vos P."/>
            <person name="Vandamme P."/>
            <person name="Eisen J.A."/>
            <person name="Garrity G."/>
            <person name="Hugenholtz P."/>
            <person name="Kyrpides N.C."/>
        </authorList>
    </citation>
    <scope>NUCLEOTIDE SEQUENCE [LARGE SCALE GENOMIC DNA]</scope>
    <source>
        <strain evidence="13 14">VKM Ac-2540</strain>
    </source>
</reference>
<evidence type="ECO:0000256" key="7">
    <source>
        <dbReference type="ARBA" id="ARBA00023136"/>
    </source>
</evidence>
<accession>A0A4Q7X074</accession>
<protein>
    <recommendedName>
        <fullName evidence="10">Regulator of SigK</fullName>
    </recommendedName>
    <alternativeName>
        <fullName evidence="9">Sigma-K anti-sigma factor RskA</fullName>
    </alternativeName>
</protein>
<comment type="subcellular location">
    <subcellularLocation>
        <location evidence="2">Cell membrane</location>
    </subcellularLocation>
    <subcellularLocation>
        <location evidence="1">Membrane</location>
        <topology evidence="1">Single-pass membrane protein</topology>
    </subcellularLocation>
</comment>
<keyword evidence="7 11" id="KW-0472">Membrane</keyword>
<dbReference type="GO" id="GO:0006417">
    <property type="term" value="P:regulation of translation"/>
    <property type="evidence" value="ECO:0007669"/>
    <property type="project" value="TreeGrafter"/>
</dbReference>
<keyword evidence="4 11" id="KW-0812">Transmembrane</keyword>
<proteinExistence type="predicted"/>
<dbReference type="Pfam" id="PF10099">
    <property type="entry name" value="RskA_C"/>
    <property type="match status" value="1"/>
</dbReference>
<dbReference type="InterPro" id="IPR051474">
    <property type="entry name" value="Anti-sigma-K/W_factor"/>
</dbReference>
<evidence type="ECO:0000256" key="6">
    <source>
        <dbReference type="ARBA" id="ARBA00023015"/>
    </source>
</evidence>
<sequence length="239" mass="25062">MTDPDVHTLTGPYVLDALPSDERTRFEAHLTECTFCTTEVAELRQAAVKLATQVSTPPPPALKANVMAAIEDVRQLPPQVPVAASTPKPQRFARRSVLALAAAALAVAAAGGVAIDQYQDRSAAERANQQMAAVLAQPDARTVHGTVEGGGQATVVLSTRADKSVVVLRDLPRLPKNRIWQLWMMDPANKATSIGLSTGDITQLVNGSTTGMATFGLTVEPKGGSRTPTLPAAAVVPLA</sequence>
<dbReference type="GO" id="GO:0005886">
    <property type="term" value="C:plasma membrane"/>
    <property type="evidence" value="ECO:0007669"/>
    <property type="project" value="UniProtKB-SubCell"/>
</dbReference>
<evidence type="ECO:0000256" key="5">
    <source>
        <dbReference type="ARBA" id="ARBA00022989"/>
    </source>
</evidence>
<dbReference type="PANTHER" id="PTHR37461:SF1">
    <property type="entry name" value="ANTI-SIGMA-K FACTOR RSKA"/>
    <property type="match status" value="1"/>
</dbReference>
<evidence type="ECO:0000313" key="14">
    <source>
        <dbReference type="Proteomes" id="UP000292027"/>
    </source>
</evidence>
<dbReference type="Proteomes" id="UP000292027">
    <property type="component" value="Unassembled WGS sequence"/>
</dbReference>
<dbReference type="OrthoDB" id="153510at2"/>
<dbReference type="AlphaFoldDB" id="A0A4Q7X074"/>
<keyword evidence="5 11" id="KW-1133">Transmembrane helix</keyword>
<keyword evidence="3" id="KW-1003">Cell membrane</keyword>
<comment type="caution">
    <text evidence="13">The sequence shown here is derived from an EMBL/GenBank/DDBJ whole genome shotgun (WGS) entry which is preliminary data.</text>
</comment>
<evidence type="ECO:0000313" key="13">
    <source>
        <dbReference type="EMBL" id="RZU16160.1"/>
    </source>
</evidence>
<evidence type="ECO:0000256" key="9">
    <source>
        <dbReference type="ARBA" id="ARBA00029829"/>
    </source>
</evidence>
<evidence type="ECO:0000256" key="1">
    <source>
        <dbReference type="ARBA" id="ARBA00004167"/>
    </source>
</evidence>
<evidence type="ECO:0000256" key="2">
    <source>
        <dbReference type="ARBA" id="ARBA00004236"/>
    </source>
</evidence>
<evidence type="ECO:0000256" key="8">
    <source>
        <dbReference type="ARBA" id="ARBA00023163"/>
    </source>
</evidence>
<dbReference type="PANTHER" id="PTHR37461">
    <property type="entry name" value="ANTI-SIGMA-K FACTOR RSKA"/>
    <property type="match status" value="1"/>
</dbReference>
<evidence type="ECO:0000256" key="10">
    <source>
        <dbReference type="ARBA" id="ARBA00030803"/>
    </source>
</evidence>
<dbReference type="InterPro" id="IPR018764">
    <property type="entry name" value="RskA_C"/>
</dbReference>
<feature type="domain" description="Anti-sigma K factor RskA C-terminal" evidence="12">
    <location>
        <begin position="100"/>
        <end position="232"/>
    </location>
</feature>
<dbReference type="InterPro" id="IPR041916">
    <property type="entry name" value="Anti_sigma_zinc_sf"/>
</dbReference>
<evidence type="ECO:0000256" key="3">
    <source>
        <dbReference type="ARBA" id="ARBA00022475"/>
    </source>
</evidence>
<organism evidence="13 14">
    <name type="scientific">Kribbella rubisoli</name>
    <dbReference type="NCBI Taxonomy" id="3075929"/>
    <lineage>
        <taxon>Bacteria</taxon>
        <taxon>Bacillati</taxon>
        <taxon>Actinomycetota</taxon>
        <taxon>Actinomycetes</taxon>
        <taxon>Propionibacteriales</taxon>
        <taxon>Kribbellaceae</taxon>
        <taxon>Kribbella</taxon>
    </lineage>
</organism>
<evidence type="ECO:0000256" key="4">
    <source>
        <dbReference type="ARBA" id="ARBA00022692"/>
    </source>
</evidence>
<evidence type="ECO:0000259" key="12">
    <source>
        <dbReference type="Pfam" id="PF10099"/>
    </source>
</evidence>
<name>A0A4Q7X074_9ACTN</name>
<dbReference type="GO" id="GO:0016989">
    <property type="term" value="F:sigma factor antagonist activity"/>
    <property type="evidence" value="ECO:0007669"/>
    <property type="project" value="TreeGrafter"/>
</dbReference>
<keyword evidence="14" id="KW-1185">Reference proteome</keyword>